<reference evidence="2 3" key="1">
    <citation type="submission" date="2016-07" db="EMBL/GenBank/DDBJ databases">
        <title>Complete genome sequence of the Lentzea guizhouensis DHS C013.</title>
        <authorList>
            <person name="Cao C."/>
        </authorList>
    </citation>
    <scope>NUCLEOTIDE SEQUENCE [LARGE SCALE GENOMIC DNA]</scope>
    <source>
        <strain evidence="2 3">DHS C013</strain>
    </source>
</reference>
<dbReference type="PANTHER" id="PTHR30292:SF0">
    <property type="entry name" value="5-OXOPROLINASE SUBUNIT A"/>
    <property type="match status" value="1"/>
</dbReference>
<evidence type="ECO:0000256" key="1">
    <source>
        <dbReference type="HAMAP-Rule" id="MF_00691"/>
    </source>
</evidence>
<keyword evidence="1" id="KW-0067">ATP-binding</keyword>
<dbReference type="GO" id="GO:0017168">
    <property type="term" value="F:5-oxoprolinase (ATP-hydrolyzing) activity"/>
    <property type="evidence" value="ECO:0007669"/>
    <property type="project" value="UniProtKB-UniRule"/>
</dbReference>
<dbReference type="NCBIfam" id="NF003814">
    <property type="entry name" value="PRK05406.1-3"/>
    <property type="match status" value="1"/>
</dbReference>
<keyword evidence="1" id="KW-0547">Nucleotide-binding</keyword>
<dbReference type="Proteomes" id="UP000093053">
    <property type="component" value="Chromosome"/>
</dbReference>
<keyword evidence="1" id="KW-0378">Hydrolase</keyword>
<dbReference type="EC" id="3.5.2.9" evidence="1"/>
<organism evidence="2 3">
    <name type="scientific">Lentzea guizhouensis</name>
    <dbReference type="NCBI Taxonomy" id="1586287"/>
    <lineage>
        <taxon>Bacteria</taxon>
        <taxon>Bacillati</taxon>
        <taxon>Actinomycetota</taxon>
        <taxon>Actinomycetes</taxon>
        <taxon>Pseudonocardiales</taxon>
        <taxon>Pseudonocardiaceae</taxon>
        <taxon>Lentzea</taxon>
    </lineage>
</organism>
<dbReference type="Pfam" id="PF03746">
    <property type="entry name" value="LamB_YcsF"/>
    <property type="match status" value="1"/>
</dbReference>
<dbReference type="Gene3D" id="3.20.20.370">
    <property type="entry name" value="Glycoside hydrolase/deacetylase"/>
    <property type="match status" value="1"/>
</dbReference>
<dbReference type="InterPro" id="IPR005501">
    <property type="entry name" value="LamB/YcsF/PxpA-like"/>
</dbReference>
<protein>
    <recommendedName>
        <fullName evidence="1">5-oxoprolinase subunit A</fullName>
        <shortName evidence="1">5-OPase subunit A</shortName>
        <ecNumber evidence="1">3.5.2.9</ecNumber>
    </recommendedName>
    <alternativeName>
        <fullName evidence="1">5-oxoprolinase (ATP-hydrolyzing) subunit A</fullName>
    </alternativeName>
</protein>
<proteinExistence type="inferred from homology"/>
<dbReference type="GO" id="GO:0005975">
    <property type="term" value="P:carbohydrate metabolic process"/>
    <property type="evidence" value="ECO:0007669"/>
    <property type="project" value="InterPro"/>
</dbReference>
<dbReference type="CDD" id="cd10787">
    <property type="entry name" value="LamB_YcsF_like"/>
    <property type="match status" value="1"/>
</dbReference>
<dbReference type="RefSeq" id="WP_065915593.1">
    <property type="nucleotide sequence ID" value="NZ_CP016793.1"/>
</dbReference>
<dbReference type="KEGG" id="led:BBK82_15120"/>
<name>A0A1B2HHK0_9PSEU</name>
<keyword evidence="3" id="KW-1185">Reference proteome</keyword>
<comment type="function">
    <text evidence="1">Catalyzes the cleavage of 5-oxoproline to form L-glutamate coupled to the hydrolysis of ATP to ADP and inorganic phosphate.</text>
</comment>
<evidence type="ECO:0000313" key="2">
    <source>
        <dbReference type="EMBL" id="ANZ37199.1"/>
    </source>
</evidence>
<dbReference type="OrthoDB" id="9773478at2"/>
<comment type="subunit">
    <text evidence="1">Forms a complex composed of PxpA, PxpB and PxpC.</text>
</comment>
<dbReference type="GO" id="GO:0005524">
    <property type="term" value="F:ATP binding"/>
    <property type="evidence" value="ECO:0007669"/>
    <property type="project" value="UniProtKB-UniRule"/>
</dbReference>
<dbReference type="EMBL" id="CP016793">
    <property type="protein sequence ID" value="ANZ37199.1"/>
    <property type="molecule type" value="Genomic_DNA"/>
</dbReference>
<dbReference type="STRING" id="1586287.BBK82_15120"/>
<comment type="catalytic activity">
    <reaction evidence="1">
        <text>5-oxo-L-proline + ATP + 2 H2O = L-glutamate + ADP + phosphate + H(+)</text>
        <dbReference type="Rhea" id="RHEA:10348"/>
        <dbReference type="ChEBI" id="CHEBI:15377"/>
        <dbReference type="ChEBI" id="CHEBI:15378"/>
        <dbReference type="ChEBI" id="CHEBI:29985"/>
        <dbReference type="ChEBI" id="CHEBI:30616"/>
        <dbReference type="ChEBI" id="CHEBI:43474"/>
        <dbReference type="ChEBI" id="CHEBI:58402"/>
        <dbReference type="ChEBI" id="CHEBI:456216"/>
        <dbReference type="EC" id="3.5.2.9"/>
    </reaction>
</comment>
<dbReference type="InterPro" id="IPR011330">
    <property type="entry name" value="Glyco_hydro/deAcase_b/a-brl"/>
</dbReference>
<dbReference type="SUPFAM" id="SSF88713">
    <property type="entry name" value="Glycoside hydrolase/deacetylase"/>
    <property type="match status" value="1"/>
</dbReference>
<comment type="similarity">
    <text evidence="1">Belongs to the LamB/PxpA family.</text>
</comment>
<gene>
    <name evidence="1" type="primary">pxpA</name>
    <name evidence="2" type="ORF">BBK82_15120</name>
</gene>
<evidence type="ECO:0000313" key="3">
    <source>
        <dbReference type="Proteomes" id="UP000093053"/>
    </source>
</evidence>
<dbReference type="NCBIfam" id="NF003816">
    <property type="entry name" value="PRK05406.1-5"/>
    <property type="match status" value="1"/>
</dbReference>
<dbReference type="PANTHER" id="PTHR30292">
    <property type="entry name" value="UNCHARACTERIZED PROTEIN YBGL-RELATED"/>
    <property type="match status" value="1"/>
</dbReference>
<dbReference type="AlphaFoldDB" id="A0A1B2HHK0"/>
<sequence>MDLNADLGEGFGHWTLGDDATLLSIVTSANIACGHHAGDPDTMRTTCTLAAEAGVTIGAHIGYRDLPGFGRRFIDVAPDTLTNEVLAQLGALSTFARTVGTRISYVKPHGALYNTLVRHEPQADAVVDAVRLFDPSLAVLGPPGAVWLKRAAVAGLRTWHEAFADRAYTSAGTLVPRTEPGAVLTNPTEIAARCVQLATEGWVRSITGRPVRLQADSICLHGDTPNATTTARTVRTALEAAGVVVSRVESPLHHARHAV</sequence>
<dbReference type="HAMAP" id="MF_00691">
    <property type="entry name" value="PxpA"/>
    <property type="match status" value="1"/>
</dbReference>
<accession>A0A1B2HHK0</accession>